<name>A0A2R6RD28_ACTCC</name>
<feature type="compositionally biased region" description="Polar residues" evidence="1">
    <location>
        <begin position="125"/>
        <end position="136"/>
    </location>
</feature>
<evidence type="ECO:0000313" key="4">
    <source>
        <dbReference type="Proteomes" id="UP000241394"/>
    </source>
</evidence>
<organism evidence="3 4">
    <name type="scientific">Actinidia chinensis var. chinensis</name>
    <name type="common">Chinese soft-hair kiwi</name>
    <dbReference type="NCBI Taxonomy" id="1590841"/>
    <lineage>
        <taxon>Eukaryota</taxon>
        <taxon>Viridiplantae</taxon>
        <taxon>Streptophyta</taxon>
        <taxon>Embryophyta</taxon>
        <taxon>Tracheophyta</taxon>
        <taxon>Spermatophyta</taxon>
        <taxon>Magnoliopsida</taxon>
        <taxon>eudicotyledons</taxon>
        <taxon>Gunneridae</taxon>
        <taxon>Pentapetalae</taxon>
        <taxon>asterids</taxon>
        <taxon>Ericales</taxon>
        <taxon>Actinidiaceae</taxon>
        <taxon>Actinidia</taxon>
    </lineage>
</organism>
<dbReference type="InParanoid" id="A0A2R6RD28"/>
<reference evidence="4" key="2">
    <citation type="journal article" date="2018" name="BMC Genomics">
        <title>A manually annotated Actinidia chinensis var. chinensis (kiwifruit) genome highlights the challenges associated with draft genomes and gene prediction in plants.</title>
        <authorList>
            <person name="Pilkington S.M."/>
            <person name="Crowhurst R."/>
            <person name="Hilario E."/>
            <person name="Nardozza S."/>
            <person name="Fraser L."/>
            <person name="Peng Y."/>
            <person name="Gunaseelan K."/>
            <person name="Simpson R."/>
            <person name="Tahir J."/>
            <person name="Deroles S.C."/>
            <person name="Templeton K."/>
            <person name="Luo Z."/>
            <person name="Davy M."/>
            <person name="Cheng C."/>
            <person name="McNeilage M."/>
            <person name="Scaglione D."/>
            <person name="Liu Y."/>
            <person name="Zhang Q."/>
            <person name="Datson P."/>
            <person name="De Silva N."/>
            <person name="Gardiner S.E."/>
            <person name="Bassett H."/>
            <person name="Chagne D."/>
            <person name="McCallum J."/>
            <person name="Dzierzon H."/>
            <person name="Deng C."/>
            <person name="Wang Y.Y."/>
            <person name="Barron L."/>
            <person name="Manako K."/>
            <person name="Bowen J."/>
            <person name="Foster T.M."/>
            <person name="Erridge Z.A."/>
            <person name="Tiffin H."/>
            <person name="Waite C.N."/>
            <person name="Davies K.M."/>
            <person name="Grierson E.P."/>
            <person name="Laing W.A."/>
            <person name="Kirk R."/>
            <person name="Chen X."/>
            <person name="Wood M."/>
            <person name="Montefiori M."/>
            <person name="Brummell D.A."/>
            <person name="Schwinn K.E."/>
            <person name="Catanach A."/>
            <person name="Fullerton C."/>
            <person name="Li D."/>
            <person name="Meiyalaghan S."/>
            <person name="Nieuwenhuizen N."/>
            <person name="Read N."/>
            <person name="Prakash R."/>
            <person name="Hunter D."/>
            <person name="Zhang H."/>
            <person name="McKenzie M."/>
            <person name="Knabel M."/>
            <person name="Harris A."/>
            <person name="Allan A.C."/>
            <person name="Gleave A."/>
            <person name="Chen A."/>
            <person name="Janssen B.J."/>
            <person name="Plunkett B."/>
            <person name="Ampomah-Dwamena C."/>
            <person name="Voogd C."/>
            <person name="Leif D."/>
            <person name="Lafferty D."/>
            <person name="Souleyre E.J.F."/>
            <person name="Varkonyi-Gasic E."/>
            <person name="Gambi F."/>
            <person name="Hanley J."/>
            <person name="Yao J.L."/>
            <person name="Cheung J."/>
            <person name="David K.M."/>
            <person name="Warren B."/>
            <person name="Marsh K."/>
            <person name="Snowden K.C."/>
            <person name="Lin-Wang K."/>
            <person name="Brian L."/>
            <person name="Martinez-Sanchez M."/>
            <person name="Wang M."/>
            <person name="Ileperuma N."/>
            <person name="Macnee N."/>
            <person name="Campin R."/>
            <person name="McAtee P."/>
            <person name="Drummond R.S.M."/>
            <person name="Espley R.V."/>
            <person name="Ireland H.S."/>
            <person name="Wu R."/>
            <person name="Atkinson R.G."/>
            <person name="Karunairetnam S."/>
            <person name="Bulley S."/>
            <person name="Chunkath S."/>
            <person name="Hanley Z."/>
            <person name="Storey R."/>
            <person name="Thrimawithana A.H."/>
            <person name="Thomson S."/>
            <person name="David C."/>
            <person name="Testolin R."/>
            <person name="Huang H."/>
            <person name="Hellens R.P."/>
            <person name="Schaffer R.J."/>
        </authorList>
    </citation>
    <scope>NUCLEOTIDE SEQUENCE [LARGE SCALE GENOMIC DNA]</scope>
    <source>
        <strain evidence="4">cv. Red5</strain>
    </source>
</reference>
<feature type="transmembrane region" description="Helical" evidence="2">
    <location>
        <begin position="272"/>
        <end position="292"/>
    </location>
</feature>
<reference evidence="3 4" key="1">
    <citation type="submission" date="2017-07" db="EMBL/GenBank/DDBJ databases">
        <title>An improved, manually edited Actinidia chinensis var. chinensis (kiwifruit) genome highlights the challenges associated with draft genomes and gene prediction in plants.</title>
        <authorList>
            <person name="Pilkington S."/>
            <person name="Crowhurst R."/>
            <person name="Hilario E."/>
            <person name="Nardozza S."/>
            <person name="Fraser L."/>
            <person name="Peng Y."/>
            <person name="Gunaseelan K."/>
            <person name="Simpson R."/>
            <person name="Tahir J."/>
            <person name="Deroles S."/>
            <person name="Templeton K."/>
            <person name="Luo Z."/>
            <person name="Davy M."/>
            <person name="Cheng C."/>
            <person name="Mcneilage M."/>
            <person name="Scaglione D."/>
            <person name="Liu Y."/>
            <person name="Zhang Q."/>
            <person name="Datson P."/>
            <person name="De Silva N."/>
            <person name="Gardiner S."/>
            <person name="Bassett H."/>
            <person name="Chagne D."/>
            <person name="Mccallum J."/>
            <person name="Dzierzon H."/>
            <person name="Deng C."/>
            <person name="Wang Y.-Y."/>
            <person name="Barron N."/>
            <person name="Manako K."/>
            <person name="Bowen J."/>
            <person name="Foster T."/>
            <person name="Erridge Z."/>
            <person name="Tiffin H."/>
            <person name="Waite C."/>
            <person name="Davies K."/>
            <person name="Grierson E."/>
            <person name="Laing W."/>
            <person name="Kirk R."/>
            <person name="Chen X."/>
            <person name="Wood M."/>
            <person name="Montefiori M."/>
            <person name="Brummell D."/>
            <person name="Schwinn K."/>
            <person name="Catanach A."/>
            <person name="Fullerton C."/>
            <person name="Li D."/>
            <person name="Meiyalaghan S."/>
            <person name="Nieuwenhuizen N."/>
            <person name="Read N."/>
            <person name="Prakash R."/>
            <person name="Hunter D."/>
            <person name="Zhang H."/>
            <person name="Mckenzie M."/>
            <person name="Knabel M."/>
            <person name="Harris A."/>
            <person name="Allan A."/>
            <person name="Chen A."/>
            <person name="Janssen B."/>
            <person name="Plunkett B."/>
            <person name="Dwamena C."/>
            <person name="Voogd C."/>
            <person name="Leif D."/>
            <person name="Lafferty D."/>
            <person name="Souleyre E."/>
            <person name="Varkonyi-Gasic E."/>
            <person name="Gambi F."/>
            <person name="Hanley J."/>
            <person name="Yao J.-L."/>
            <person name="Cheung J."/>
            <person name="David K."/>
            <person name="Warren B."/>
            <person name="Marsh K."/>
            <person name="Snowden K."/>
            <person name="Lin-Wang K."/>
            <person name="Brian L."/>
            <person name="Martinez-Sanchez M."/>
            <person name="Wang M."/>
            <person name="Ileperuma N."/>
            <person name="Macnee N."/>
            <person name="Campin R."/>
            <person name="Mcatee P."/>
            <person name="Drummond R."/>
            <person name="Espley R."/>
            <person name="Ireland H."/>
            <person name="Wu R."/>
            <person name="Atkinson R."/>
            <person name="Karunairetnam S."/>
            <person name="Bulley S."/>
            <person name="Chunkath S."/>
            <person name="Hanley Z."/>
            <person name="Storey R."/>
            <person name="Thrimawithana A."/>
            <person name="Thomson S."/>
            <person name="David C."/>
            <person name="Testolin R."/>
        </authorList>
    </citation>
    <scope>NUCLEOTIDE SEQUENCE [LARGE SCALE GENOMIC DNA]</scope>
    <source>
        <strain evidence="4">cv. Red5</strain>
        <tissue evidence="3">Young leaf</tissue>
    </source>
</reference>
<dbReference type="Proteomes" id="UP000241394">
    <property type="component" value="Chromosome LG7"/>
</dbReference>
<dbReference type="Gramene" id="PSS26461">
    <property type="protein sequence ID" value="PSS26461"/>
    <property type="gene ID" value="CEY00_Acc07756"/>
</dbReference>
<keyword evidence="2" id="KW-0812">Transmembrane</keyword>
<dbReference type="OrthoDB" id="1908269at2759"/>
<dbReference type="OMA" id="FISHRPQ"/>
<evidence type="ECO:0000313" key="3">
    <source>
        <dbReference type="EMBL" id="PSS26461.1"/>
    </source>
</evidence>
<evidence type="ECO:0000256" key="1">
    <source>
        <dbReference type="SAM" id="MobiDB-lite"/>
    </source>
</evidence>
<feature type="compositionally biased region" description="Low complexity" evidence="1">
    <location>
        <begin position="106"/>
        <end position="124"/>
    </location>
</feature>
<proteinExistence type="predicted"/>
<keyword evidence="3" id="KW-0808">Transferase</keyword>
<feature type="region of interest" description="Disordered" evidence="1">
    <location>
        <begin position="91"/>
        <end position="136"/>
    </location>
</feature>
<dbReference type="STRING" id="1590841.A0A2R6RD28"/>
<feature type="region of interest" description="Disordered" evidence="1">
    <location>
        <begin position="167"/>
        <end position="205"/>
    </location>
</feature>
<dbReference type="AlphaFoldDB" id="A0A2R6RD28"/>
<dbReference type="EMBL" id="NKQK01000007">
    <property type="protein sequence ID" value="PSS26461.1"/>
    <property type="molecule type" value="Genomic_DNA"/>
</dbReference>
<keyword evidence="2" id="KW-1133">Transmembrane helix</keyword>
<protein>
    <submittedName>
        <fullName evidence="3">LIM domain-containing serine/threonine-protein kinase</fullName>
    </submittedName>
</protein>
<keyword evidence="4" id="KW-1185">Reference proteome</keyword>
<accession>A0A2R6RD28</accession>
<dbReference type="PANTHER" id="PTHR37222">
    <property type="entry name" value="OS02G0718000 PROTEIN"/>
    <property type="match status" value="1"/>
</dbReference>
<keyword evidence="3" id="KW-0418">Kinase</keyword>
<feature type="transmembrane region" description="Helical" evidence="2">
    <location>
        <begin position="330"/>
        <end position="350"/>
    </location>
</feature>
<evidence type="ECO:0000256" key="2">
    <source>
        <dbReference type="SAM" id="Phobius"/>
    </source>
</evidence>
<feature type="compositionally biased region" description="Low complexity" evidence="1">
    <location>
        <begin position="49"/>
        <end position="67"/>
    </location>
</feature>
<sequence length="352" mass="39135">MAATISRRLASKLLKPSHSSSLSSAFTSHNSQLLKPSPIPHSPFFTYRSNSTSPQENPSSPNSNLSKSSHHQKPINLNYFLIRSYSTSSPKFTNQHHLIEKKPKTPISSSNSENPSNPSSKISNFTIPNSQSSQHQKPTNLYHFLIKSYTNSSPKFTSQTHLLEKNLKNPNPNWLNHEKSKCFSTSDSSEKPSNPSPYPSQNPEFKHQEIEGPTVERDMSALANETREVLETIMKTIYSLTKALALLGLVQLVLGVWVSYITRSSPTMEVSIQSSVAFGFPFAVAFLLSRSLKPMYFFKKMEEAGRLQILTLTLQIAKNLNLLFVRVRGVSYLCAAGASIGLVFSAVSRLPS</sequence>
<feature type="region of interest" description="Disordered" evidence="1">
    <location>
        <begin position="29"/>
        <end position="71"/>
    </location>
</feature>
<dbReference type="GO" id="GO:0016301">
    <property type="term" value="F:kinase activity"/>
    <property type="evidence" value="ECO:0007669"/>
    <property type="project" value="UniProtKB-KW"/>
</dbReference>
<feature type="transmembrane region" description="Helical" evidence="2">
    <location>
        <begin position="243"/>
        <end position="260"/>
    </location>
</feature>
<gene>
    <name evidence="3" type="ORF">CEY00_Acc07756</name>
</gene>
<keyword evidence="2" id="KW-0472">Membrane</keyword>
<dbReference type="PANTHER" id="PTHR37222:SF1">
    <property type="entry name" value="OS02G0718000 PROTEIN"/>
    <property type="match status" value="1"/>
</dbReference>
<comment type="caution">
    <text evidence="3">The sequence shown here is derived from an EMBL/GenBank/DDBJ whole genome shotgun (WGS) entry which is preliminary data.</text>
</comment>